<keyword evidence="2" id="KW-0472">Membrane</keyword>
<dbReference type="Proteomes" id="UP000318521">
    <property type="component" value="Unassembled WGS sequence"/>
</dbReference>
<comment type="caution">
    <text evidence="3">The sequence shown here is derived from an EMBL/GenBank/DDBJ whole genome shotgun (WGS) entry which is preliminary data.</text>
</comment>
<evidence type="ECO:0000313" key="3">
    <source>
        <dbReference type="EMBL" id="TSB48174.1"/>
    </source>
</evidence>
<feature type="transmembrane region" description="Helical" evidence="2">
    <location>
        <begin position="36"/>
        <end position="54"/>
    </location>
</feature>
<dbReference type="OrthoDB" id="287883at2"/>
<feature type="transmembrane region" description="Helical" evidence="2">
    <location>
        <begin position="6"/>
        <end position="24"/>
    </location>
</feature>
<feature type="region of interest" description="Disordered" evidence="1">
    <location>
        <begin position="56"/>
        <end position="112"/>
    </location>
</feature>
<gene>
    <name evidence="3" type="ORF">FN960_01055</name>
</gene>
<dbReference type="RefSeq" id="WP_143846519.1">
    <property type="nucleotide sequence ID" value="NZ_VLXZ01000001.1"/>
</dbReference>
<evidence type="ECO:0000313" key="4">
    <source>
        <dbReference type="Proteomes" id="UP000318521"/>
    </source>
</evidence>
<reference evidence="3 4" key="1">
    <citation type="submission" date="2019-07" db="EMBL/GenBank/DDBJ databases">
        <authorList>
            <person name="Park Y.J."/>
            <person name="Jeong S.E."/>
            <person name="Jung H.S."/>
        </authorList>
    </citation>
    <scope>NUCLEOTIDE SEQUENCE [LARGE SCALE GENOMIC DNA]</scope>
    <source>
        <strain evidence="4">P16(2019)</strain>
    </source>
</reference>
<proteinExistence type="predicted"/>
<name>A0A554A3A6_9BACI</name>
<feature type="compositionally biased region" description="Basic and acidic residues" evidence="1">
    <location>
        <begin position="61"/>
        <end position="75"/>
    </location>
</feature>
<dbReference type="EMBL" id="VLXZ01000001">
    <property type="protein sequence ID" value="TSB48174.1"/>
    <property type="molecule type" value="Genomic_DNA"/>
</dbReference>
<keyword evidence="4" id="KW-1185">Reference proteome</keyword>
<protein>
    <submittedName>
        <fullName evidence="3">Uncharacterized protein</fullName>
    </submittedName>
</protein>
<keyword evidence="2" id="KW-0812">Transmembrane</keyword>
<organism evidence="3 4">
    <name type="scientific">Alkalicoccobacillus porphyridii</name>
    <dbReference type="NCBI Taxonomy" id="2597270"/>
    <lineage>
        <taxon>Bacteria</taxon>
        <taxon>Bacillati</taxon>
        <taxon>Bacillota</taxon>
        <taxon>Bacilli</taxon>
        <taxon>Bacillales</taxon>
        <taxon>Bacillaceae</taxon>
        <taxon>Alkalicoccobacillus</taxon>
    </lineage>
</organism>
<accession>A0A554A3A6</accession>
<evidence type="ECO:0000256" key="2">
    <source>
        <dbReference type="SAM" id="Phobius"/>
    </source>
</evidence>
<evidence type="ECO:0000256" key="1">
    <source>
        <dbReference type="SAM" id="MobiDB-lite"/>
    </source>
</evidence>
<dbReference type="AlphaFoldDB" id="A0A554A3A6"/>
<feature type="compositionally biased region" description="Acidic residues" evidence="1">
    <location>
        <begin position="76"/>
        <end position="109"/>
    </location>
</feature>
<sequence>MQTLGTLLGLVAIVLIVTGIIGNRKRKKNGEKKNKQTWIGIAVFVLAFIVTPVSPNEEANAEPKDDSTEETKKEEVNEEDVTEEETTEEATEEEDNTEEVVEETESEPSIEERINAIADDAFSGVDEVSYNEDNNFVLFRVQGPDNLTINMTRKSWYIAQLDTLESLEGVEGIDTVDFNILTTLVDQYGNEKDEIAMTSSFTADTREKINFDNVLFDNLPNIADEYWHHPAMEK</sequence>
<keyword evidence="2" id="KW-1133">Transmembrane helix</keyword>